<organism evidence="1 2">
    <name type="scientific">Xanthomonas citri pv. citri</name>
    <dbReference type="NCBI Taxonomy" id="611301"/>
    <lineage>
        <taxon>Bacteria</taxon>
        <taxon>Pseudomonadati</taxon>
        <taxon>Pseudomonadota</taxon>
        <taxon>Gammaproteobacteria</taxon>
        <taxon>Lysobacterales</taxon>
        <taxon>Lysobacteraceae</taxon>
        <taxon>Xanthomonas</taxon>
    </lineage>
</organism>
<evidence type="ECO:0000313" key="2">
    <source>
        <dbReference type="Proteomes" id="UP000052230"/>
    </source>
</evidence>
<gene>
    <name evidence="1" type="ORF">XAC3562_300029</name>
</gene>
<reference evidence="1 2" key="1">
    <citation type="submission" date="2014-09" db="EMBL/GenBank/DDBJ databases">
        <authorList>
            <person name="Regsiter A."/>
        </authorList>
    </citation>
    <scope>NUCLEOTIDE SEQUENCE [LARGE SCALE GENOMIC DNA]</scope>
</reference>
<accession>A0A0U5FCZ7</accession>
<dbReference type="EMBL" id="CCXZ01000123">
    <property type="protein sequence ID" value="CEG16141.1"/>
    <property type="molecule type" value="Genomic_DNA"/>
</dbReference>
<proteinExistence type="predicted"/>
<keyword evidence="2" id="KW-1185">Reference proteome</keyword>
<comment type="caution">
    <text evidence="1">The sequence shown here is derived from an EMBL/GenBank/DDBJ whole genome shotgun (WGS) entry which is preliminary data.</text>
</comment>
<evidence type="ECO:0000313" key="1">
    <source>
        <dbReference type="EMBL" id="CEG16141.1"/>
    </source>
</evidence>
<dbReference type="Proteomes" id="UP000052230">
    <property type="component" value="Unassembled WGS sequence"/>
</dbReference>
<dbReference type="AlphaFoldDB" id="A0A0U5FCZ7"/>
<protein>
    <submittedName>
        <fullName evidence="1">Uncharacterized protein</fullName>
    </submittedName>
</protein>
<name>A0A0U5FCZ7_XANCI</name>
<sequence>MLQRRDVAAALVSMLDHADTAPCRCIKSKVTSNRLVRLDAWREVPQDWVMSGIARPLIHPSERLLPVGEGH</sequence>